<dbReference type="EMBL" id="GGEC01065129">
    <property type="protein sequence ID" value="MBX45613.1"/>
    <property type="molecule type" value="Transcribed_RNA"/>
</dbReference>
<proteinExistence type="predicted"/>
<sequence>MHVLNPQPIFKLRTVVFCGFSFDNLWSLGTWSPMP</sequence>
<reference evidence="1" key="1">
    <citation type="submission" date="2018-02" db="EMBL/GenBank/DDBJ databases">
        <title>Rhizophora mucronata_Transcriptome.</title>
        <authorList>
            <person name="Meera S.P."/>
            <person name="Sreeshan A."/>
            <person name="Augustine A."/>
        </authorList>
    </citation>
    <scope>NUCLEOTIDE SEQUENCE</scope>
    <source>
        <tissue evidence="1">Leaf</tissue>
    </source>
</reference>
<accession>A0A2P2NT54</accession>
<name>A0A2P2NT54_RHIMU</name>
<organism evidence="1">
    <name type="scientific">Rhizophora mucronata</name>
    <name type="common">Asiatic mangrove</name>
    <dbReference type="NCBI Taxonomy" id="61149"/>
    <lineage>
        <taxon>Eukaryota</taxon>
        <taxon>Viridiplantae</taxon>
        <taxon>Streptophyta</taxon>
        <taxon>Embryophyta</taxon>
        <taxon>Tracheophyta</taxon>
        <taxon>Spermatophyta</taxon>
        <taxon>Magnoliopsida</taxon>
        <taxon>eudicotyledons</taxon>
        <taxon>Gunneridae</taxon>
        <taxon>Pentapetalae</taxon>
        <taxon>rosids</taxon>
        <taxon>fabids</taxon>
        <taxon>Malpighiales</taxon>
        <taxon>Rhizophoraceae</taxon>
        <taxon>Rhizophora</taxon>
    </lineage>
</organism>
<dbReference type="AlphaFoldDB" id="A0A2P2NT54"/>
<evidence type="ECO:0000313" key="1">
    <source>
        <dbReference type="EMBL" id="MBX45613.1"/>
    </source>
</evidence>
<protein>
    <submittedName>
        <fullName evidence="1">Uncharacterized protein</fullName>
    </submittedName>
</protein>